<dbReference type="Gene3D" id="3.40.720.10">
    <property type="entry name" value="Alkaline Phosphatase, subunit A"/>
    <property type="match status" value="1"/>
</dbReference>
<dbReference type="InterPro" id="IPR017850">
    <property type="entry name" value="Alkaline_phosphatase_core_sf"/>
</dbReference>
<feature type="domain" description="Sulfatase N-terminal" evidence="1">
    <location>
        <begin position="19"/>
        <end position="401"/>
    </location>
</feature>
<sequence length="592" mass="67380">MAKGHKNQSNISENNRDRPNFLFIIVDEERFPTAYESDELKEWRRVHLKAQERLRENSMSFLNHYVGSTACSPSRTTLFTGHYPSLHGVTQTTGAAKGAFDSDVFWLDHNTVPTLGDYFRTAGYRTYWKGKWHISDEDILIPGTHNALSSYNKHTGVPDHKNEKIYSRANRLDAYGFSGWMGPEPHGTDPRNSGSSARIGLDGRDAIYAEEVVSLLKKLEEGHSKESEPWLIVSSFINPHDITLFGLLTQLLPTFDFKIDPSVPDITQAPTAGESLQTKPTAQESYRKTYQKALQPTLDTPFFRKLYYSLQKEVDNEVFKVLQALQKSIFNENTIIVYTSDHGDLLGSHGGLFQKWHNAYEESIHVPFLIHSPKLFTGKQQTTMLTSHVDVIPTLLSLANIPTEKAQAKLRKNHSEVHPFVGRDLTPLIHGNQEFSRANEALYFMTDDDFSRGLHQVSQKGESYESVTQPNHMETLITTLKTGENDSEEKWKLSRYFDNPQFWSTPDVEDLVNLKESTLSLSDATETTIKVSTTKTNPVPDQYELYNVTQDPFEEKNLAHPQFATPKTKIIQQKLIKTLEKQAQKKRLSPES</sequence>
<protein>
    <submittedName>
        <fullName evidence="2">Sulfatase-like hydrolase/transferase</fullName>
    </submittedName>
</protein>
<gene>
    <name evidence="2" type="ORF">ACFOUV_07260</name>
</gene>
<dbReference type="SUPFAM" id="SSF53649">
    <property type="entry name" value="Alkaline phosphatase-like"/>
    <property type="match status" value="1"/>
</dbReference>
<evidence type="ECO:0000259" key="1">
    <source>
        <dbReference type="Pfam" id="PF00884"/>
    </source>
</evidence>
<dbReference type="CDD" id="cd16035">
    <property type="entry name" value="sulfatase_like"/>
    <property type="match status" value="1"/>
</dbReference>
<reference evidence="3" key="1">
    <citation type="journal article" date="2019" name="Int. J. Syst. Evol. Microbiol.">
        <title>The Global Catalogue of Microorganisms (GCM) 10K type strain sequencing project: providing services to taxonomists for standard genome sequencing and annotation.</title>
        <authorList>
            <consortium name="The Broad Institute Genomics Platform"/>
            <consortium name="The Broad Institute Genome Sequencing Center for Infectious Disease"/>
            <person name="Wu L."/>
            <person name="Ma J."/>
        </authorList>
    </citation>
    <scope>NUCLEOTIDE SEQUENCE [LARGE SCALE GENOMIC DNA]</scope>
    <source>
        <strain evidence="3">IBRC-M 10703</strain>
    </source>
</reference>
<dbReference type="RefSeq" id="WP_379496120.1">
    <property type="nucleotide sequence ID" value="NZ_JBHSAO010000004.1"/>
</dbReference>
<comment type="caution">
    <text evidence="2">The sequence shown here is derived from an EMBL/GenBank/DDBJ whole genome shotgun (WGS) entry which is preliminary data.</text>
</comment>
<dbReference type="EMBL" id="JBHSAO010000004">
    <property type="protein sequence ID" value="MFC4023619.1"/>
    <property type="molecule type" value="Genomic_DNA"/>
</dbReference>
<dbReference type="PANTHER" id="PTHR46615">
    <property type="entry name" value="ARYLSULFATASE K"/>
    <property type="match status" value="1"/>
</dbReference>
<keyword evidence="3" id="KW-1185">Reference proteome</keyword>
<evidence type="ECO:0000313" key="3">
    <source>
        <dbReference type="Proteomes" id="UP001595772"/>
    </source>
</evidence>
<accession>A0ABV8GYG6</accession>
<dbReference type="Proteomes" id="UP001595772">
    <property type="component" value="Unassembled WGS sequence"/>
</dbReference>
<evidence type="ECO:0000313" key="2">
    <source>
        <dbReference type="EMBL" id="MFC4023619.1"/>
    </source>
</evidence>
<dbReference type="InterPro" id="IPR051849">
    <property type="entry name" value="GAG-degrading_sulfatase"/>
</dbReference>
<dbReference type="Pfam" id="PF00884">
    <property type="entry name" value="Sulfatase"/>
    <property type="match status" value="1"/>
</dbReference>
<proteinExistence type="predicted"/>
<organism evidence="2 3">
    <name type="scientific">Oceanobacillus longus</name>
    <dbReference type="NCBI Taxonomy" id="930120"/>
    <lineage>
        <taxon>Bacteria</taxon>
        <taxon>Bacillati</taxon>
        <taxon>Bacillota</taxon>
        <taxon>Bacilli</taxon>
        <taxon>Bacillales</taxon>
        <taxon>Bacillaceae</taxon>
        <taxon>Oceanobacillus</taxon>
    </lineage>
</organism>
<dbReference type="PANTHER" id="PTHR46615:SF1">
    <property type="entry name" value="ARYLSULFATASE K"/>
    <property type="match status" value="1"/>
</dbReference>
<dbReference type="InterPro" id="IPR000917">
    <property type="entry name" value="Sulfatase_N"/>
</dbReference>
<name>A0ABV8GYG6_9BACI</name>